<gene>
    <name evidence="2" type="ORF">Clow_02280</name>
</gene>
<reference evidence="2 3" key="1">
    <citation type="submission" date="2015-10" db="EMBL/GenBank/DDBJ databases">
        <title>Corynebacteirum lowii and Corynebacterium oculi species nova, derived from human clinical disease and and emended description of Corynebacterium mastiditis.</title>
        <authorList>
            <person name="Bernard K."/>
            <person name="Pacheco A.L."/>
            <person name="Mcdougall C."/>
            <person name="Burtx T."/>
            <person name="Weibe D."/>
            <person name="Tyler S."/>
            <person name="Olson A.B."/>
            <person name="Cnockaert M."/>
            <person name="Eguchi H."/>
            <person name="Kuwahara T."/>
            <person name="Nakayama-Imaohji H."/>
            <person name="Boudewijins M."/>
            <person name="Van Hoecke F."/>
            <person name="Bernier A.-M."/>
            <person name="Vandamme P."/>
        </authorList>
    </citation>
    <scope>NUCLEOTIDE SEQUENCE [LARGE SCALE GENOMIC DNA]</scope>
    <source>
        <strain evidence="2 3">NML 130206</strain>
    </source>
</reference>
<feature type="transmembrane region" description="Helical" evidence="1">
    <location>
        <begin position="95"/>
        <end position="117"/>
    </location>
</feature>
<dbReference type="Proteomes" id="UP000050488">
    <property type="component" value="Unassembled WGS sequence"/>
</dbReference>
<evidence type="ECO:0000256" key="1">
    <source>
        <dbReference type="SAM" id="Phobius"/>
    </source>
</evidence>
<proteinExistence type="predicted"/>
<keyword evidence="1" id="KW-1133">Transmembrane helix</keyword>
<sequence>MNSSRATRWVLYDSLAIALFALLARIAHRSEDMPLTVLGWLNTLWPFLLGIALTWAFLLWGKSRPATLWGSLGLVWPGTVIVGLCIWGLRHGAVPHWSFMIVAAVTSGILMSAWRAIAARRTS</sequence>
<name>A0A0Q1A9N0_9CORY</name>
<feature type="transmembrane region" description="Helical" evidence="1">
    <location>
        <begin position="67"/>
        <end position="89"/>
    </location>
</feature>
<keyword evidence="3" id="KW-1185">Reference proteome</keyword>
<dbReference type="STRING" id="1544413.Clow_02280"/>
<dbReference type="OrthoDB" id="3698172at2"/>
<dbReference type="Pfam" id="PF11255">
    <property type="entry name" value="DUF3054"/>
    <property type="match status" value="1"/>
</dbReference>
<comment type="caution">
    <text evidence="2">The sequence shown here is derived from an EMBL/GenBank/DDBJ whole genome shotgun (WGS) entry which is preliminary data.</text>
</comment>
<evidence type="ECO:0000313" key="2">
    <source>
        <dbReference type="EMBL" id="KQB83476.1"/>
    </source>
</evidence>
<dbReference type="InterPro" id="IPR021414">
    <property type="entry name" value="DUF3054"/>
</dbReference>
<protein>
    <recommendedName>
        <fullName evidence="4">DUF3054 domain-containing protein</fullName>
    </recommendedName>
</protein>
<dbReference type="AlphaFoldDB" id="A0A0Q1A9N0"/>
<evidence type="ECO:0008006" key="4">
    <source>
        <dbReference type="Google" id="ProtNLM"/>
    </source>
</evidence>
<dbReference type="PATRIC" id="fig|1544413.3.peg.2281"/>
<keyword evidence="1" id="KW-0812">Transmembrane</keyword>
<feature type="transmembrane region" description="Helical" evidence="1">
    <location>
        <begin position="39"/>
        <end position="60"/>
    </location>
</feature>
<keyword evidence="1" id="KW-0472">Membrane</keyword>
<dbReference type="RefSeq" id="WP_055179202.1">
    <property type="nucleotide sequence ID" value="NZ_JAUSQY010000001.1"/>
</dbReference>
<dbReference type="EMBL" id="LKEV01000009">
    <property type="protein sequence ID" value="KQB83476.1"/>
    <property type="molecule type" value="Genomic_DNA"/>
</dbReference>
<organism evidence="2 3">
    <name type="scientific">Corynebacterium lowii</name>
    <dbReference type="NCBI Taxonomy" id="1544413"/>
    <lineage>
        <taxon>Bacteria</taxon>
        <taxon>Bacillati</taxon>
        <taxon>Actinomycetota</taxon>
        <taxon>Actinomycetes</taxon>
        <taxon>Mycobacteriales</taxon>
        <taxon>Corynebacteriaceae</taxon>
        <taxon>Corynebacterium</taxon>
    </lineage>
</organism>
<accession>A0A0Q1A9N0</accession>
<evidence type="ECO:0000313" key="3">
    <source>
        <dbReference type="Proteomes" id="UP000050488"/>
    </source>
</evidence>